<evidence type="ECO:0000313" key="2">
    <source>
        <dbReference type="EMBL" id="CAD6199112.1"/>
    </source>
</evidence>
<evidence type="ECO:0000313" key="3">
    <source>
        <dbReference type="Proteomes" id="UP000835052"/>
    </source>
</evidence>
<keyword evidence="3" id="KW-1185">Reference proteome</keyword>
<gene>
    <name evidence="2" type="ORF">CAUJ_LOCUS15016</name>
</gene>
<proteinExistence type="predicted"/>
<evidence type="ECO:0000256" key="1">
    <source>
        <dbReference type="SAM" id="Coils"/>
    </source>
</evidence>
<sequence>MDPFAMLLAQAQQSADQQNKEESELERLEMLIGQEMSMLTQLELTREQRLQEVEMKFQCELEGLERDQEIIRGRSEQKIDLRREVVLKELTTWEDGFRNKQQVKKDRLEAEKASLAREVEKLTRNVSDKQKELLDRQIELKHEALDRAKERAEHAAERRAAHQTQIKEIKLKIAEKKMNSHKADGIAESISCSAHHQNVISARCRGIRQAQDDVTDAWNLLRSSITNYDGNSNRDPDIDKRAQALLDKVESLIKCARSARDDCDALVSIPVDKRVALKLVCDKMIKLSDQIIDRITSIASAVQAGQKLLITSVLDLTEAIRLLKVEVEQIPSMNTVDQISLLKTSLDKLTYGAPTPNLAIEMKKGDIERGGLLPIRNSSSEFGDH</sequence>
<keyword evidence="1" id="KW-0175">Coiled coil</keyword>
<name>A0A8S1HUR3_9PELO</name>
<dbReference type="Proteomes" id="UP000835052">
    <property type="component" value="Unassembled WGS sequence"/>
</dbReference>
<reference evidence="2" key="1">
    <citation type="submission" date="2020-10" db="EMBL/GenBank/DDBJ databases">
        <authorList>
            <person name="Kikuchi T."/>
        </authorList>
    </citation>
    <scope>NUCLEOTIDE SEQUENCE</scope>
    <source>
        <strain evidence="2">NKZ352</strain>
    </source>
</reference>
<dbReference type="AlphaFoldDB" id="A0A8S1HUR3"/>
<feature type="coiled-coil region" evidence="1">
    <location>
        <begin position="98"/>
        <end position="165"/>
    </location>
</feature>
<dbReference type="EMBL" id="CAJGYM010000155">
    <property type="protein sequence ID" value="CAD6199112.1"/>
    <property type="molecule type" value="Genomic_DNA"/>
</dbReference>
<comment type="caution">
    <text evidence="2">The sequence shown here is derived from an EMBL/GenBank/DDBJ whole genome shotgun (WGS) entry which is preliminary data.</text>
</comment>
<protein>
    <submittedName>
        <fullName evidence="2">Uncharacterized protein</fullName>
    </submittedName>
</protein>
<organism evidence="2 3">
    <name type="scientific">Caenorhabditis auriculariae</name>
    <dbReference type="NCBI Taxonomy" id="2777116"/>
    <lineage>
        <taxon>Eukaryota</taxon>
        <taxon>Metazoa</taxon>
        <taxon>Ecdysozoa</taxon>
        <taxon>Nematoda</taxon>
        <taxon>Chromadorea</taxon>
        <taxon>Rhabditida</taxon>
        <taxon>Rhabditina</taxon>
        <taxon>Rhabditomorpha</taxon>
        <taxon>Rhabditoidea</taxon>
        <taxon>Rhabditidae</taxon>
        <taxon>Peloderinae</taxon>
        <taxon>Caenorhabditis</taxon>
    </lineage>
</organism>
<accession>A0A8S1HUR3</accession>